<dbReference type="EMBL" id="RQTK01000499">
    <property type="protein sequence ID" value="RUS78611.1"/>
    <property type="molecule type" value="Genomic_DNA"/>
</dbReference>
<name>A0A3S1B2X0_ELYCH</name>
<keyword evidence="2" id="KW-1185">Reference proteome</keyword>
<gene>
    <name evidence="1" type="ORF">EGW08_013617</name>
</gene>
<protein>
    <recommendedName>
        <fullName evidence="3">Endonuclease/exonuclease/phosphatase domain-containing protein</fullName>
    </recommendedName>
</protein>
<evidence type="ECO:0000313" key="2">
    <source>
        <dbReference type="Proteomes" id="UP000271974"/>
    </source>
</evidence>
<dbReference type="OrthoDB" id="6241411at2759"/>
<accession>A0A3S1B2X0</accession>
<sequence length="273" mass="30332">MCPGLSDDLQQKFNDEARKRTIINRDLKRLDFDIAALQETSLASSGSPREQDYTFLWQDKEPEEPRINCVGLAIVPTRGFQRLNLGIQLFAVCGTARGMFEGLKKAFDSSQVEIVPLRWASGGISKVAESKWRGGSSITSIIVTDTAVERILPVMDEPDAKPSIEELSKAINTFASGKAPGIDGIPPEVIKAGKKTVLLNHLHNLLLQCWVEGSVPQDMRDANTTTPYKNKEDGSDYNNYRRISLLSILGKIFARVVLIRLQSLAERIYLEAQ</sequence>
<comment type="caution">
    <text evidence="1">The sequence shown here is derived from an EMBL/GenBank/DDBJ whole genome shotgun (WGS) entry which is preliminary data.</text>
</comment>
<evidence type="ECO:0000313" key="1">
    <source>
        <dbReference type="EMBL" id="RUS78611.1"/>
    </source>
</evidence>
<dbReference type="Proteomes" id="UP000271974">
    <property type="component" value="Unassembled WGS sequence"/>
</dbReference>
<dbReference type="PANTHER" id="PTHR19446">
    <property type="entry name" value="REVERSE TRANSCRIPTASES"/>
    <property type="match status" value="1"/>
</dbReference>
<proteinExistence type="predicted"/>
<reference evidence="1 2" key="1">
    <citation type="submission" date="2019-01" db="EMBL/GenBank/DDBJ databases">
        <title>A draft genome assembly of the solar-powered sea slug Elysia chlorotica.</title>
        <authorList>
            <person name="Cai H."/>
            <person name="Li Q."/>
            <person name="Fang X."/>
            <person name="Li J."/>
            <person name="Curtis N.E."/>
            <person name="Altenburger A."/>
            <person name="Shibata T."/>
            <person name="Feng M."/>
            <person name="Maeda T."/>
            <person name="Schwartz J.A."/>
            <person name="Shigenobu S."/>
            <person name="Lundholm N."/>
            <person name="Nishiyama T."/>
            <person name="Yang H."/>
            <person name="Hasebe M."/>
            <person name="Li S."/>
            <person name="Pierce S.K."/>
            <person name="Wang J."/>
        </authorList>
    </citation>
    <scope>NUCLEOTIDE SEQUENCE [LARGE SCALE GENOMIC DNA]</scope>
    <source>
        <strain evidence="1">EC2010</strain>
        <tissue evidence="1">Whole organism of an adult</tissue>
    </source>
</reference>
<dbReference type="AlphaFoldDB" id="A0A3S1B2X0"/>
<organism evidence="1 2">
    <name type="scientific">Elysia chlorotica</name>
    <name type="common">Eastern emerald elysia</name>
    <name type="synonym">Sea slug</name>
    <dbReference type="NCBI Taxonomy" id="188477"/>
    <lineage>
        <taxon>Eukaryota</taxon>
        <taxon>Metazoa</taxon>
        <taxon>Spiralia</taxon>
        <taxon>Lophotrochozoa</taxon>
        <taxon>Mollusca</taxon>
        <taxon>Gastropoda</taxon>
        <taxon>Heterobranchia</taxon>
        <taxon>Euthyneura</taxon>
        <taxon>Panpulmonata</taxon>
        <taxon>Sacoglossa</taxon>
        <taxon>Placobranchoidea</taxon>
        <taxon>Plakobranchidae</taxon>
        <taxon>Elysia</taxon>
    </lineage>
</organism>
<evidence type="ECO:0008006" key="3">
    <source>
        <dbReference type="Google" id="ProtNLM"/>
    </source>
</evidence>